<reference evidence="1" key="1">
    <citation type="submission" date="2021-01" db="EMBL/GenBank/DDBJ databases">
        <authorList>
            <person name="Sun Q."/>
        </authorList>
    </citation>
    <scope>NUCLEOTIDE SEQUENCE</scope>
    <source>
        <strain evidence="1">YIM B02566</strain>
    </source>
</reference>
<name>A0ACC5QZ42_9HYPH</name>
<dbReference type="EMBL" id="JAENHL010000006">
    <property type="protein sequence ID" value="MBK1865655.1"/>
    <property type="molecule type" value="Genomic_DNA"/>
</dbReference>
<comment type="caution">
    <text evidence="1">The sequence shown here is derived from an EMBL/GenBank/DDBJ whole genome shotgun (WGS) entry which is preliminary data.</text>
</comment>
<evidence type="ECO:0000313" key="2">
    <source>
        <dbReference type="Proteomes" id="UP000616151"/>
    </source>
</evidence>
<protein>
    <submittedName>
        <fullName evidence="1">Helix-turn-helix transcriptional regulator</fullName>
    </submittedName>
</protein>
<evidence type="ECO:0000313" key="1">
    <source>
        <dbReference type="EMBL" id="MBK1865655.1"/>
    </source>
</evidence>
<gene>
    <name evidence="1" type="ORF">JHL16_04775</name>
</gene>
<proteinExistence type="predicted"/>
<accession>A0ACC5QZ42</accession>
<organism evidence="1 2">
    <name type="scientific">Taklimakanibacter albus</name>
    <dbReference type="NCBI Taxonomy" id="2800327"/>
    <lineage>
        <taxon>Bacteria</taxon>
        <taxon>Pseudomonadati</taxon>
        <taxon>Pseudomonadota</taxon>
        <taxon>Alphaproteobacteria</taxon>
        <taxon>Hyphomicrobiales</taxon>
        <taxon>Aestuariivirgaceae</taxon>
        <taxon>Taklimakanibacter</taxon>
    </lineage>
</organism>
<keyword evidence="2" id="KW-1185">Reference proteome</keyword>
<dbReference type="Proteomes" id="UP000616151">
    <property type="component" value="Unassembled WGS sequence"/>
</dbReference>
<sequence length="265" mass="29397">MLTVREARKEKGRLIIDRLWCVTDPKAAGEETILPSGRVQIIFSLSGLPLSEHAPNDPQLDARALQVVQGPSTRPRRVSLSSQTSLCGVSFKPGGAGALLGPIDGLTDHVVDLTRVWPGDAMRLRKRLEALETHEARLDLLEDEIEEQIGDTAEATTVTRGLERMREGHAIKDVCVELGLSPHLFRKLFLSNVGLTPKHYLRIERFRAALNLLSPDASLSDVAFDAQFADQPHMTREIEQFASTTPGRLKTSRRPYAGHVRDTDR</sequence>